<dbReference type="Proteomes" id="UP000807785">
    <property type="component" value="Unassembled WGS sequence"/>
</dbReference>
<comment type="caution">
    <text evidence="1">The sequence shown here is derived from an EMBL/GenBank/DDBJ whole genome shotgun (WGS) entry which is preliminary data.</text>
</comment>
<name>A0A9D7HLX8_9PROT</name>
<accession>A0A9D7HLX8</accession>
<proteinExistence type="predicted"/>
<dbReference type="AlphaFoldDB" id="A0A9D7HLX8"/>
<dbReference type="EMBL" id="JADJEV010000003">
    <property type="protein sequence ID" value="MBK6973509.1"/>
    <property type="molecule type" value="Genomic_DNA"/>
</dbReference>
<organism evidence="1 2">
    <name type="scientific">Candidatus Methylophosphatis roskildensis</name>
    <dbReference type="NCBI Taxonomy" id="2899263"/>
    <lineage>
        <taxon>Bacteria</taxon>
        <taxon>Pseudomonadati</taxon>
        <taxon>Pseudomonadota</taxon>
        <taxon>Betaproteobacteria</taxon>
        <taxon>Nitrosomonadales</taxon>
        <taxon>Sterolibacteriaceae</taxon>
        <taxon>Candidatus Methylophosphatis</taxon>
    </lineage>
</organism>
<protein>
    <submittedName>
        <fullName evidence="1">Uncharacterized protein</fullName>
    </submittedName>
</protein>
<reference evidence="2" key="1">
    <citation type="journal article" date="2021" name="Nat. Commun.">
        <title>Connecting structure to function with the recovery of over 1000 high-quality metagenome-assembled genomes from activated sludge using long-read sequencing.</title>
        <authorList>
            <person name="Singleton C.M."/>
            <person name="Petriglieri F."/>
            <person name="Kristensen J.M."/>
            <person name="Kirkegaard R.H."/>
            <person name="Michaelsen T.Y."/>
            <person name="Andersen M.H."/>
            <person name="Kondrotaite Z."/>
            <person name="Karst S.M."/>
            <person name="Dueholm M.S."/>
            <person name="Nielsen P.H."/>
            <person name="Albertsen M."/>
        </authorList>
    </citation>
    <scope>NUCLEOTIDE SEQUENCE [LARGE SCALE GENOMIC DNA]</scope>
</reference>
<gene>
    <name evidence="1" type="ORF">IPH26_11400</name>
</gene>
<evidence type="ECO:0000313" key="2">
    <source>
        <dbReference type="Proteomes" id="UP000807785"/>
    </source>
</evidence>
<sequence length="206" mass="22164">MASCKYALKSNPAKAVDAKYLGYWSVKWSSDQASRALSAFQNPPLSDIPIIRAAVAQPFHTSLVLIALHGAVYWAVAAGIPALDGRIDSETYASTFDELKRGRDDCLTDLCLPSGEPLSAATAKQVTSLFERFYGDVLRDLSDATPKDPDAVDTGISRTTASFVAILEANFKIDFPPDQQIAFGGFIDEAVSKLAAHAHEALEVRA</sequence>
<evidence type="ECO:0000313" key="1">
    <source>
        <dbReference type="EMBL" id="MBK6973509.1"/>
    </source>
</evidence>